<dbReference type="RefSeq" id="WP_196398232.1">
    <property type="nucleotide sequence ID" value="NZ_JADNYM010000028.1"/>
</dbReference>
<gene>
    <name evidence="1" type="ORF">IV500_18170</name>
</gene>
<dbReference type="EMBL" id="JADNYM010000028">
    <property type="protein sequence ID" value="MBG0741295.1"/>
    <property type="molecule type" value="Genomic_DNA"/>
</dbReference>
<accession>A0A931G723</accession>
<dbReference type="AlphaFoldDB" id="A0A931G723"/>
<proteinExistence type="predicted"/>
<dbReference type="Proteomes" id="UP000655366">
    <property type="component" value="Unassembled WGS sequence"/>
</dbReference>
<name>A0A931G723_9MICC</name>
<sequence length="343" mass="37250">MAITISKAIVHEVPKGAHSTKNDTDVTLSTELTPLQVETRRFIIDNMVKFALKHPRDIKWDEAASSKTPALVAKIINDTEDCFVQSSQEIAKVLYRSQTSNSPSGILVVARVVKDGRNAVLLMKAEHQEGMRLRRDEGSGRLDLEHLNELIVGQNSKIYKVAVMDLADDGTVIGQMVDQQNGVMYADFFLAGFLGCQLADKAELQTKVFMESAIKHFNEQLSDPVKASRYAGALSAYMHAPAEDFQPSVFADDFLEPQDRDDFLAAIPDSVGDGVIRKNFKLIAGGGSGVRIVGHGFTVVASSEAFASGNISVSKSDNGDTVIKLSGDVKQMTFGALPKSSQQ</sequence>
<evidence type="ECO:0000313" key="1">
    <source>
        <dbReference type="EMBL" id="MBG0741295.1"/>
    </source>
</evidence>
<protein>
    <submittedName>
        <fullName evidence="1">Nucleoid-associated protein</fullName>
    </submittedName>
</protein>
<dbReference type="GO" id="GO:0009295">
    <property type="term" value="C:nucleoid"/>
    <property type="evidence" value="ECO:0007669"/>
    <property type="project" value="InterPro"/>
</dbReference>
<dbReference type="Pfam" id="PF04245">
    <property type="entry name" value="NA37"/>
    <property type="match status" value="1"/>
</dbReference>
<keyword evidence="2" id="KW-1185">Reference proteome</keyword>
<reference evidence="1 2" key="1">
    <citation type="submission" date="2020-11" db="EMBL/GenBank/DDBJ databases">
        <title>Arthrobacter antarcticus sp. nov., isolated from Antarctic Soil.</title>
        <authorList>
            <person name="Li J."/>
        </authorList>
    </citation>
    <scope>NUCLEOTIDE SEQUENCE [LARGE SCALE GENOMIC DNA]</scope>
    <source>
        <strain evidence="1 2">Z1-20</strain>
    </source>
</reference>
<organism evidence="1 2">
    <name type="scientific">Arthrobacter terrae</name>
    <dbReference type="NCBI Taxonomy" id="2935737"/>
    <lineage>
        <taxon>Bacteria</taxon>
        <taxon>Bacillati</taxon>
        <taxon>Actinomycetota</taxon>
        <taxon>Actinomycetes</taxon>
        <taxon>Micrococcales</taxon>
        <taxon>Micrococcaceae</taxon>
        <taxon>Arthrobacter</taxon>
    </lineage>
</organism>
<dbReference type="InterPro" id="IPR007358">
    <property type="entry name" value="Nucleoid_associated_NdpA"/>
</dbReference>
<evidence type="ECO:0000313" key="2">
    <source>
        <dbReference type="Proteomes" id="UP000655366"/>
    </source>
</evidence>
<comment type="caution">
    <text evidence="1">The sequence shown here is derived from an EMBL/GenBank/DDBJ whole genome shotgun (WGS) entry which is preliminary data.</text>
</comment>